<proteinExistence type="predicted"/>
<feature type="transmembrane region" description="Helical" evidence="1">
    <location>
        <begin position="86"/>
        <end position="105"/>
    </location>
</feature>
<dbReference type="Proteomes" id="UP000237632">
    <property type="component" value="Unassembled WGS sequence"/>
</dbReference>
<reference evidence="2 3" key="1">
    <citation type="submission" date="2018-03" db="EMBL/GenBank/DDBJ databases">
        <authorList>
            <person name="Nguyen K."/>
            <person name="Fouts D."/>
            <person name="Sutton G."/>
        </authorList>
    </citation>
    <scope>NUCLEOTIDE SEQUENCE [LARGE SCALE GENOMIC DNA]</scope>
    <source>
        <strain evidence="2 3">AU3578</strain>
    </source>
</reference>
<evidence type="ECO:0000313" key="2">
    <source>
        <dbReference type="EMBL" id="PRH38232.1"/>
    </source>
</evidence>
<protein>
    <submittedName>
        <fullName evidence="2">Uncharacterized protein</fullName>
    </submittedName>
</protein>
<evidence type="ECO:0000256" key="1">
    <source>
        <dbReference type="SAM" id="Phobius"/>
    </source>
</evidence>
<feature type="transmembrane region" description="Helical" evidence="1">
    <location>
        <begin position="111"/>
        <end position="129"/>
    </location>
</feature>
<sequence>MKVYEGELLEGGAGTPDAAWKRYSFLKIGTEQLNNICINLDLDKVLQSQIDKGVVKLWVVRYMFRNIIVGITQADGQTYRQSLNKIYGQLMCLWGFFIVMCMFAPFGKGAFLFFGIFFFLFSLPSLSYISKVKKIKNESAF</sequence>
<comment type="caution">
    <text evidence="2">The sequence shown here is derived from an EMBL/GenBank/DDBJ whole genome shotgun (WGS) entry which is preliminary data.</text>
</comment>
<keyword evidence="1" id="KW-0472">Membrane</keyword>
<dbReference type="AlphaFoldDB" id="A0AA45BA34"/>
<name>A0AA45BA34_BURVI</name>
<accession>A0AA45BA34</accession>
<organism evidence="2 3">
    <name type="scientific">Burkholderia vietnamiensis</name>
    <dbReference type="NCBI Taxonomy" id="60552"/>
    <lineage>
        <taxon>Bacteria</taxon>
        <taxon>Pseudomonadati</taxon>
        <taxon>Pseudomonadota</taxon>
        <taxon>Betaproteobacteria</taxon>
        <taxon>Burkholderiales</taxon>
        <taxon>Burkholderiaceae</taxon>
        <taxon>Burkholderia</taxon>
        <taxon>Burkholderia cepacia complex</taxon>
    </lineage>
</organism>
<dbReference type="RefSeq" id="WP_060081854.1">
    <property type="nucleotide sequence ID" value="NZ_CADFFR010000014.1"/>
</dbReference>
<keyword evidence="1" id="KW-0812">Transmembrane</keyword>
<dbReference type="EMBL" id="PVHK01000247">
    <property type="protein sequence ID" value="PRH38232.1"/>
    <property type="molecule type" value="Genomic_DNA"/>
</dbReference>
<evidence type="ECO:0000313" key="3">
    <source>
        <dbReference type="Proteomes" id="UP000237632"/>
    </source>
</evidence>
<keyword evidence="1" id="KW-1133">Transmembrane helix</keyword>
<gene>
    <name evidence="2" type="ORF">C6T65_32810</name>
</gene>